<reference evidence="2 3" key="1">
    <citation type="submission" date="2020-12" db="EMBL/GenBank/DDBJ databases">
        <title>Oil enriched cultivation method for isolating marine PHA-producing bacteria.</title>
        <authorList>
            <person name="Zheng W."/>
            <person name="Yu S."/>
            <person name="Huang Y."/>
        </authorList>
    </citation>
    <scope>NUCLEOTIDE SEQUENCE [LARGE SCALE GENOMIC DNA]</scope>
    <source>
        <strain evidence="2 3">SY-2-6</strain>
    </source>
</reference>
<protein>
    <submittedName>
        <fullName evidence="2">Uncharacterized protein</fullName>
    </submittedName>
</protein>
<organism evidence="2 3">
    <name type="scientific">Halobacillus kuroshimensis</name>
    <dbReference type="NCBI Taxonomy" id="302481"/>
    <lineage>
        <taxon>Bacteria</taxon>
        <taxon>Bacillati</taxon>
        <taxon>Bacillota</taxon>
        <taxon>Bacilli</taxon>
        <taxon>Bacillales</taxon>
        <taxon>Bacillaceae</taxon>
        <taxon>Halobacillus</taxon>
    </lineage>
</organism>
<dbReference type="EMBL" id="JAEKJY010000001">
    <property type="protein sequence ID" value="MBN8234250.1"/>
    <property type="molecule type" value="Genomic_DNA"/>
</dbReference>
<evidence type="ECO:0000256" key="1">
    <source>
        <dbReference type="SAM" id="Phobius"/>
    </source>
</evidence>
<feature type="transmembrane region" description="Helical" evidence="1">
    <location>
        <begin position="62"/>
        <end position="82"/>
    </location>
</feature>
<proteinExistence type="predicted"/>
<accession>A0ABS3DSE6</accession>
<keyword evidence="1" id="KW-0812">Transmembrane</keyword>
<comment type="caution">
    <text evidence="2">The sequence shown here is derived from an EMBL/GenBank/DDBJ whole genome shotgun (WGS) entry which is preliminary data.</text>
</comment>
<evidence type="ECO:0000313" key="3">
    <source>
        <dbReference type="Proteomes" id="UP000663970"/>
    </source>
</evidence>
<dbReference type="RefSeq" id="WP_027954021.1">
    <property type="nucleotide sequence ID" value="NZ_JAEKJY010000001.1"/>
</dbReference>
<name>A0ABS3DSE6_9BACI</name>
<keyword evidence="1" id="KW-0472">Membrane</keyword>
<feature type="transmembrane region" description="Helical" evidence="1">
    <location>
        <begin position="97"/>
        <end position="119"/>
    </location>
</feature>
<sequence>MNIGGWLDPHFLEEPIQWLDEDILQIFGMEPEYIQFLLVFAFMGALMWVVKPVVEWLMLRNWLLFLSGGASVLIALVFLQMVDRYAMSGTTSTLPEYYWFICLSAISGYGLALAGWLTVKQAYLRFAKRKRRKAA</sequence>
<dbReference type="Proteomes" id="UP000663970">
    <property type="component" value="Unassembled WGS sequence"/>
</dbReference>
<keyword evidence="1" id="KW-1133">Transmembrane helix</keyword>
<feature type="transmembrane region" description="Helical" evidence="1">
    <location>
        <begin position="33"/>
        <end position="50"/>
    </location>
</feature>
<gene>
    <name evidence="2" type="ORF">JF544_03280</name>
</gene>
<evidence type="ECO:0000313" key="2">
    <source>
        <dbReference type="EMBL" id="MBN8234250.1"/>
    </source>
</evidence>
<keyword evidence="3" id="KW-1185">Reference proteome</keyword>